<sequence length="70" mass="8349">MQDTVRHYVGVENGEEYVTRKQISARYNMPLSCLQRRLHKAGLRKVVEGTRFYFLLKDVDKLLNKKTRHI</sequence>
<dbReference type="AlphaFoldDB" id="A0A2Z3GJG3"/>
<evidence type="ECO:0000313" key="1">
    <source>
        <dbReference type="EMBL" id="AWM32132.1"/>
    </source>
</evidence>
<dbReference type="EMBL" id="CP029145">
    <property type="protein sequence ID" value="AWM32132.1"/>
    <property type="molecule type" value="Genomic_DNA"/>
</dbReference>
<protein>
    <recommendedName>
        <fullName evidence="3">DNA-binding protein</fullName>
    </recommendedName>
</protein>
<reference evidence="2" key="1">
    <citation type="submission" date="2018-04" db="EMBL/GenBank/DDBJ databases">
        <title>Complete genome of Antarctic heterotrophic bacterium Hymenobacter nivis.</title>
        <authorList>
            <person name="Terashima M."/>
        </authorList>
    </citation>
    <scope>NUCLEOTIDE SEQUENCE [LARGE SCALE GENOMIC DNA]</scope>
    <source>
        <strain evidence="2">NBRC 111535</strain>
    </source>
</reference>
<dbReference type="KEGG" id="hnv:DDQ68_04575"/>
<evidence type="ECO:0008006" key="3">
    <source>
        <dbReference type="Google" id="ProtNLM"/>
    </source>
</evidence>
<name>A0A2Z3GJG3_9BACT</name>
<keyword evidence="2" id="KW-1185">Reference proteome</keyword>
<gene>
    <name evidence="1" type="ORF">DDQ68_04575</name>
</gene>
<evidence type="ECO:0000313" key="2">
    <source>
        <dbReference type="Proteomes" id="UP000245999"/>
    </source>
</evidence>
<proteinExistence type="predicted"/>
<organism evidence="1 2">
    <name type="scientific">Hymenobacter nivis</name>
    <dbReference type="NCBI Taxonomy" id="1850093"/>
    <lineage>
        <taxon>Bacteria</taxon>
        <taxon>Pseudomonadati</taxon>
        <taxon>Bacteroidota</taxon>
        <taxon>Cytophagia</taxon>
        <taxon>Cytophagales</taxon>
        <taxon>Hymenobacteraceae</taxon>
        <taxon>Hymenobacter</taxon>
    </lineage>
</organism>
<dbReference type="Proteomes" id="UP000245999">
    <property type="component" value="Chromosome"/>
</dbReference>
<accession>A0A2Z3GJG3</accession>